<evidence type="ECO:0000313" key="2">
    <source>
        <dbReference type="Proteomes" id="UP000712281"/>
    </source>
</evidence>
<gene>
    <name evidence="1" type="ORF">F2Q68_00043756</name>
</gene>
<reference evidence="1" key="1">
    <citation type="submission" date="2019-12" db="EMBL/GenBank/DDBJ databases">
        <title>Genome sequencing and annotation of Brassica cretica.</title>
        <authorList>
            <person name="Studholme D.J."/>
            <person name="Sarris P.F."/>
        </authorList>
    </citation>
    <scope>NUCLEOTIDE SEQUENCE</scope>
    <source>
        <strain evidence="1">PFS-001/15</strain>
        <tissue evidence="1">Leaf</tissue>
    </source>
</reference>
<sequence length="726" mass="84369">MATECVAIPVFTGASLRSWISWLEKFFVREDFTDDDDKLNFAQSFMEGEAILWFQWRQSLWLFNSWEALKKSLWLRFGSDEDPENIMYNTEIQKGLEQLRRNLLIFIIRVFRTVQYSEAAKLDLVYASLEGAGRDWYSEEGIKEHVESTSNEALQAASETCSNALPEPYYSLVLEALPYEICSDGLCVQDGGEPYILQVQTDDESKPPSIDSESIHYVPKLVNKEFLRDKTRKHTRKQRLSPKSWRFKYKKRIKLSINSELLGLSMVNEMRVGWLQKRQKLLLSKHKLRMDDILGEKINGMGYVANDVSESDVLVRITGNSENENENADVSLRQTENEPTTLKLLSVHQLCDQNSERVTSKKKNKRYPKTWNFKYKDEETDFQNVEMTKGMVSATYEILDALSSIVRSDGAVVDNWRYVSRRKKWSQSSIGSQRILSSGRQSLARRSGHTVQCEHQNQGKFDVAGSFKFTQRSYVLEKLNDLPLNPLVWYFSMVVKEDYFAVWHCWKERKRVQIRGRSIHFSPANGTMNIMGLEIRALRVKQVVDTLLLRCYISVCVLEWRLCLATVAWPWKIAFTWLAFRSTLVALGLDSDQKRAYIHMIRQLQLSSWWCKGTPQCCCDRSVKRKPGEQLHYLPVKRFAQLEAWGQASFQRRVEQESSIKAHGCPFGKESFGFRIESRDLSESSWVKPVFLRRLCSGWADASQRFEIQSVVRYLIDSIKCLECCD</sequence>
<evidence type="ECO:0008006" key="3">
    <source>
        <dbReference type="Google" id="ProtNLM"/>
    </source>
</evidence>
<name>A0A8S9LFE6_BRACR</name>
<dbReference type="EMBL" id="QGKW02000276">
    <property type="protein sequence ID" value="KAF2606830.1"/>
    <property type="molecule type" value="Genomic_DNA"/>
</dbReference>
<protein>
    <recommendedName>
        <fullName evidence="3">Retrotransposon gag domain-containing protein</fullName>
    </recommendedName>
</protein>
<accession>A0A8S9LFE6</accession>
<dbReference type="AlphaFoldDB" id="A0A8S9LFE6"/>
<dbReference type="Proteomes" id="UP000712281">
    <property type="component" value="Unassembled WGS sequence"/>
</dbReference>
<proteinExistence type="predicted"/>
<comment type="caution">
    <text evidence="1">The sequence shown here is derived from an EMBL/GenBank/DDBJ whole genome shotgun (WGS) entry which is preliminary data.</text>
</comment>
<evidence type="ECO:0000313" key="1">
    <source>
        <dbReference type="EMBL" id="KAF2606830.1"/>
    </source>
</evidence>
<organism evidence="1 2">
    <name type="scientific">Brassica cretica</name>
    <name type="common">Mustard</name>
    <dbReference type="NCBI Taxonomy" id="69181"/>
    <lineage>
        <taxon>Eukaryota</taxon>
        <taxon>Viridiplantae</taxon>
        <taxon>Streptophyta</taxon>
        <taxon>Embryophyta</taxon>
        <taxon>Tracheophyta</taxon>
        <taxon>Spermatophyta</taxon>
        <taxon>Magnoliopsida</taxon>
        <taxon>eudicotyledons</taxon>
        <taxon>Gunneridae</taxon>
        <taxon>Pentapetalae</taxon>
        <taxon>rosids</taxon>
        <taxon>malvids</taxon>
        <taxon>Brassicales</taxon>
        <taxon>Brassicaceae</taxon>
        <taxon>Brassiceae</taxon>
        <taxon>Brassica</taxon>
    </lineage>
</organism>